<sequence length="96" mass="10442">MNITDDAKIFIEREMLKTGIPTLRVLSSGRSCSCCGPGFLVKLGHAEQNDRMLTVNGLEVAYEPHAVSFVDTVTLDLLVDGRGTGLVMRSDDRCAL</sequence>
<dbReference type="SUPFAM" id="SSF89360">
    <property type="entry name" value="HesB-like domain"/>
    <property type="match status" value="1"/>
</dbReference>
<dbReference type="KEGG" id="saca:FFV09_22320"/>
<organism evidence="1 2">
    <name type="scientific">Saccharibacillus brassicae</name>
    <dbReference type="NCBI Taxonomy" id="2583377"/>
    <lineage>
        <taxon>Bacteria</taxon>
        <taxon>Bacillati</taxon>
        <taxon>Bacillota</taxon>
        <taxon>Bacilli</taxon>
        <taxon>Bacillales</taxon>
        <taxon>Paenibacillaceae</taxon>
        <taxon>Saccharibacillus</taxon>
    </lineage>
</organism>
<evidence type="ECO:0000313" key="1">
    <source>
        <dbReference type="EMBL" id="QDH23358.1"/>
    </source>
</evidence>
<dbReference type="OrthoDB" id="2355011at2"/>
<dbReference type="RefSeq" id="WP_141449895.1">
    <property type="nucleotide sequence ID" value="NZ_CP041217.1"/>
</dbReference>
<gene>
    <name evidence="1" type="ORF">FFV09_22320</name>
</gene>
<dbReference type="EMBL" id="CP041217">
    <property type="protein sequence ID" value="QDH23358.1"/>
    <property type="molecule type" value="Genomic_DNA"/>
</dbReference>
<keyword evidence="2" id="KW-1185">Reference proteome</keyword>
<dbReference type="AlphaFoldDB" id="A0A4Y6V3D1"/>
<dbReference type="InterPro" id="IPR035903">
    <property type="entry name" value="HesB-like_dom_sf"/>
</dbReference>
<dbReference type="Proteomes" id="UP000316968">
    <property type="component" value="Chromosome"/>
</dbReference>
<protein>
    <submittedName>
        <fullName evidence="1">Adhesin</fullName>
    </submittedName>
</protein>
<evidence type="ECO:0000313" key="2">
    <source>
        <dbReference type="Proteomes" id="UP000316968"/>
    </source>
</evidence>
<proteinExistence type="predicted"/>
<name>A0A4Y6V3D1_SACBS</name>
<accession>A0A4Y6V3D1</accession>
<reference evidence="1 2" key="1">
    <citation type="submission" date="2019-06" db="EMBL/GenBank/DDBJ databases">
        <title>Saccharibacillus brassicae sp. nov., an endophytic bacterium isolated from Chinese cabbage seeds (Brassica pekinensis).</title>
        <authorList>
            <person name="Jiang L."/>
            <person name="Lee J."/>
            <person name="Kim S.W."/>
        </authorList>
    </citation>
    <scope>NUCLEOTIDE SEQUENCE [LARGE SCALE GENOMIC DNA]</scope>
    <source>
        <strain evidence="2">KCTC 43072 / ATSA2</strain>
    </source>
</reference>